<evidence type="ECO:0000313" key="8">
    <source>
        <dbReference type="Proteomes" id="UP001320702"/>
    </source>
</evidence>
<dbReference type="RefSeq" id="WP_260277042.1">
    <property type="nucleotide sequence ID" value="NZ_JANAVZ010000005.1"/>
</dbReference>
<dbReference type="InterPro" id="IPR001173">
    <property type="entry name" value="Glyco_trans_2-like"/>
</dbReference>
<name>A0ABT2K9E6_9RHOB</name>
<dbReference type="EMBL" id="JANAVZ010000005">
    <property type="protein sequence ID" value="MCT4333151.1"/>
    <property type="molecule type" value="Genomic_DNA"/>
</dbReference>
<evidence type="ECO:0000256" key="4">
    <source>
        <dbReference type="ARBA" id="ARBA00022679"/>
    </source>
</evidence>
<gene>
    <name evidence="7" type="ORF">MU516_09745</name>
</gene>
<evidence type="ECO:0000256" key="2">
    <source>
        <dbReference type="ARBA" id="ARBA00022475"/>
    </source>
</evidence>
<dbReference type="Proteomes" id="UP001320702">
    <property type="component" value="Unassembled WGS sequence"/>
</dbReference>
<evidence type="ECO:0000256" key="3">
    <source>
        <dbReference type="ARBA" id="ARBA00022676"/>
    </source>
</evidence>
<feature type="domain" description="Glycosyltransferase 2-like" evidence="6">
    <location>
        <begin position="17"/>
        <end position="149"/>
    </location>
</feature>
<evidence type="ECO:0000313" key="7">
    <source>
        <dbReference type="EMBL" id="MCT4333151.1"/>
    </source>
</evidence>
<reference evidence="7 8" key="1">
    <citation type="submission" date="2022-04" db="EMBL/GenBank/DDBJ databases">
        <title>Paracoccus sp. YLB-12 draft genome sequence.</title>
        <authorList>
            <person name="Yu L."/>
        </authorList>
    </citation>
    <scope>NUCLEOTIDE SEQUENCE [LARGE SCALE GENOMIC DNA]</scope>
    <source>
        <strain evidence="7 8">YLB-12</strain>
    </source>
</reference>
<keyword evidence="8" id="KW-1185">Reference proteome</keyword>
<organism evidence="7 8">
    <name type="scientific">Paracoccus maritimus</name>
    <dbReference type="NCBI Taxonomy" id="2933292"/>
    <lineage>
        <taxon>Bacteria</taxon>
        <taxon>Pseudomonadati</taxon>
        <taxon>Pseudomonadota</taxon>
        <taxon>Alphaproteobacteria</taxon>
        <taxon>Rhodobacterales</taxon>
        <taxon>Paracoccaceae</taxon>
        <taxon>Paracoccus</taxon>
    </lineage>
</organism>
<evidence type="ECO:0000259" key="6">
    <source>
        <dbReference type="Pfam" id="PF00535"/>
    </source>
</evidence>
<sequence>MKGSRRFGAGDPWPVAITIPARNEADRIADCLDAAAESLRRRGGIVVGVNGCSDRTLERTLAWFAARGASGLVLHCPDAAGGGVGAVRRDLVAACAPYLAPRGVVMTTDADSRIFPDWVEANLDELNRADLICGTVLPDPAEFVRLPPVIARRGALEGEYMALTIALKSAIDPVPHDPDPPHLSEPGASLAFRMPLYNDVGGFPALPSGEDRAFAGCADLRGWRVRHSARPRVQTSCRLDGRAPGGMAEALRSRIHAPDPVLDWLLEPAEATVARARLRSELRELSARPDIPPEALSAARLHLAGMPRMRMRLSDIPRELPRLAAALASERARRERASA</sequence>
<comment type="subcellular location">
    <subcellularLocation>
        <location evidence="1">Cell membrane</location>
    </subcellularLocation>
</comment>
<dbReference type="InterPro" id="IPR029044">
    <property type="entry name" value="Nucleotide-diphossugar_trans"/>
</dbReference>
<comment type="caution">
    <text evidence="7">The sequence shown here is derived from an EMBL/GenBank/DDBJ whole genome shotgun (WGS) entry which is preliminary data.</text>
</comment>
<protein>
    <submittedName>
        <fullName evidence="7">Glycosyltransferase family 2 protein</fullName>
    </submittedName>
</protein>
<proteinExistence type="predicted"/>
<keyword evidence="5" id="KW-0472">Membrane</keyword>
<keyword evidence="4" id="KW-0808">Transferase</keyword>
<accession>A0ABT2K9E6</accession>
<dbReference type="SUPFAM" id="SSF53448">
    <property type="entry name" value="Nucleotide-diphospho-sugar transferases"/>
    <property type="match status" value="1"/>
</dbReference>
<evidence type="ECO:0000256" key="5">
    <source>
        <dbReference type="ARBA" id="ARBA00023136"/>
    </source>
</evidence>
<dbReference type="Gene3D" id="3.90.550.10">
    <property type="entry name" value="Spore Coat Polysaccharide Biosynthesis Protein SpsA, Chain A"/>
    <property type="match status" value="1"/>
</dbReference>
<evidence type="ECO:0000256" key="1">
    <source>
        <dbReference type="ARBA" id="ARBA00004236"/>
    </source>
</evidence>
<dbReference type="Pfam" id="PF00535">
    <property type="entry name" value="Glycos_transf_2"/>
    <property type="match status" value="1"/>
</dbReference>
<keyword evidence="2" id="KW-1003">Cell membrane</keyword>
<dbReference type="PANTHER" id="PTHR43646">
    <property type="entry name" value="GLYCOSYLTRANSFERASE"/>
    <property type="match status" value="1"/>
</dbReference>
<dbReference type="PANTHER" id="PTHR43646:SF2">
    <property type="entry name" value="GLYCOSYLTRANSFERASE 2-LIKE DOMAIN-CONTAINING PROTEIN"/>
    <property type="match status" value="1"/>
</dbReference>
<keyword evidence="3" id="KW-0328">Glycosyltransferase</keyword>